<dbReference type="AlphaFoldDB" id="A0AAV8SY80"/>
<feature type="transmembrane region" description="Helical" evidence="1">
    <location>
        <begin position="102"/>
        <end position="122"/>
    </location>
</feature>
<sequence length="191" mass="21890">MGTLGRAIYTVEFWIRETLQALDRLGYRLQGNYYFQEKLSRNRTLMNLFDKAPLVDKDAFVEPSASIIGDVPVGRASSIWYGCVLRGQLLVHVAKSNLTRKVLPTIIGENVIVVFVYMVVIVEDEAFIGMGQHYFCANLRRQGSFSLPIIQTLILIILIRYYNNYDNSNNQNNIHNINKNNNSIKFNIIII</sequence>
<dbReference type="PANTHER" id="PTHR13061:SF50">
    <property type="entry name" value="GAMMA CARBONIC ANHYDRASE 1, MITOCHONDRIAL"/>
    <property type="match status" value="1"/>
</dbReference>
<proteinExistence type="predicted"/>
<dbReference type="PANTHER" id="PTHR13061">
    <property type="entry name" value="DYNACTIN SUBUNIT P25"/>
    <property type="match status" value="1"/>
</dbReference>
<evidence type="ECO:0000313" key="2">
    <source>
        <dbReference type="EMBL" id="KAJ8758988.1"/>
    </source>
</evidence>
<evidence type="ECO:0000313" key="3">
    <source>
        <dbReference type="Proteomes" id="UP001159364"/>
    </source>
</evidence>
<evidence type="ECO:0000256" key="1">
    <source>
        <dbReference type="SAM" id="Phobius"/>
    </source>
</evidence>
<feature type="transmembrane region" description="Helical" evidence="1">
    <location>
        <begin position="142"/>
        <end position="162"/>
    </location>
</feature>
<name>A0AAV8SY80_9ROSI</name>
<keyword evidence="1" id="KW-1133">Transmembrane helix</keyword>
<keyword evidence="1" id="KW-0812">Transmembrane</keyword>
<comment type="caution">
    <text evidence="2">The sequence shown here is derived from an EMBL/GenBank/DDBJ whole genome shotgun (WGS) entry which is preliminary data.</text>
</comment>
<dbReference type="EMBL" id="JAIWQS010000007">
    <property type="protein sequence ID" value="KAJ8758988.1"/>
    <property type="molecule type" value="Genomic_DNA"/>
</dbReference>
<gene>
    <name evidence="2" type="ORF">K2173_003226</name>
</gene>
<dbReference type="InterPro" id="IPR011004">
    <property type="entry name" value="Trimer_LpxA-like_sf"/>
</dbReference>
<dbReference type="Proteomes" id="UP001159364">
    <property type="component" value="Linkage Group LG07"/>
</dbReference>
<dbReference type="Gene3D" id="2.160.10.10">
    <property type="entry name" value="Hexapeptide repeat proteins"/>
    <property type="match status" value="1"/>
</dbReference>
<dbReference type="SUPFAM" id="SSF51161">
    <property type="entry name" value="Trimeric LpxA-like enzymes"/>
    <property type="match status" value="1"/>
</dbReference>
<protein>
    <submittedName>
        <fullName evidence="2">Uncharacterized protein</fullName>
    </submittedName>
</protein>
<dbReference type="InterPro" id="IPR050484">
    <property type="entry name" value="Transf_Hexapept/Carb_Anhydrase"/>
</dbReference>
<keyword evidence="1" id="KW-0472">Membrane</keyword>
<accession>A0AAV8SY80</accession>
<organism evidence="2 3">
    <name type="scientific">Erythroxylum novogranatense</name>
    <dbReference type="NCBI Taxonomy" id="1862640"/>
    <lineage>
        <taxon>Eukaryota</taxon>
        <taxon>Viridiplantae</taxon>
        <taxon>Streptophyta</taxon>
        <taxon>Embryophyta</taxon>
        <taxon>Tracheophyta</taxon>
        <taxon>Spermatophyta</taxon>
        <taxon>Magnoliopsida</taxon>
        <taxon>eudicotyledons</taxon>
        <taxon>Gunneridae</taxon>
        <taxon>Pentapetalae</taxon>
        <taxon>rosids</taxon>
        <taxon>fabids</taxon>
        <taxon>Malpighiales</taxon>
        <taxon>Erythroxylaceae</taxon>
        <taxon>Erythroxylum</taxon>
    </lineage>
</organism>
<reference evidence="2 3" key="1">
    <citation type="submission" date="2021-09" db="EMBL/GenBank/DDBJ databases">
        <title>Genomic insights and catalytic innovation underlie evolution of tropane alkaloids biosynthesis.</title>
        <authorList>
            <person name="Wang Y.-J."/>
            <person name="Tian T."/>
            <person name="Huang J.-P."/>
            <person name="Huang S.-X."/>
        </authorList>
    </citation>
    <scope>NUCLEOTIDE SEQUENCE [LARGE SCALE GENOMIC DNA]</scope>
    <source>
        <strain evidence="2">KIB-2018</strain>
        <tissue evidence="2">Leaf</tissue>
    </source>
</reference>
<keyword evidence="3" id="KW-1185">Reference proteome</keyword>